<dbReference type="Pfam" id="PF11741">
    <property type="entry name" value="AMIN"/>
    <property type="match status" value="1"/>
</dbReference>
<dbReference type="InterPro" id="IPR004846">
    <property type="entry name" value="T2SS/T3SS_dom"/>
</dbReference>
<dbReference type="InterPro" id="IPR038591">
    <property type="entry name" value="NolW-like_sf"/>
</dbReference>
<dbReference type="InterPro" id="IPR051808">
    <property type="entry name" value="Type_IV_pilus_biogenesis"/>
</dbReference>
<dbReference type="STRING" id="425104.Ssed_4266"/>
<evidence type="ECO:0000313" key="11">
    <source>
        <dbReference type="Proteomes" id="UP000002015"/>
    </source>
</evidence>
<proteinExistence type="inferred from homology"/>
<evidence type="ECO:0000256" key="1">
    <source>
        <dbReference type="ARBA" id="ARBA00004442"/>
    </source>
</evidence>
<dbReference type="SMART" id="SM00965">
    <property type="entry name" value="STN"/>
    <property type="match status" value="1"/>
</dbReference>
<dbReference type="InterPro" id="IPR004845">
    <property type="entry name" value="T2SS_GspD_CS"/>
</dbReference>
<dbReference type="AlphaFoldDB" id="A8G197"/>
<comment type="similarity">
    <text evidence="2">Belongs to the bacterial secretin family. PilQ subfamily.</text>
</comment>
<keyword evidence="11" id="KW-1185">Reference proteome</keyword>
<dbReference type="InterPro" id="IPR001775">
    <property type="entry name" value="GspD/PilQ"/>
</dbReference>
<comment type="subcellular location">
    <subcellularLocation>
        <location evidence="1 8">Cell outer membrane</location>
    </subcellularLocation>
</comment>
<sequence length="682" mass="74961" precursor="true">MESSAANKNFFNVSALFRLVVSLALISAGTSYAMAANRLVDVKYHSIVDHQLELQLIFENEIMEPEIELNASPAEIILGFNESVSGLEKESLPINTVGVETIEVKQDNSVMKVVVALDKVKAYQGKLAGNVYSLTINDEVANSATKETNPFINGVDNIDFRRTSDGGGELLVKLNNSSVAANVEQVGAKLELKLYNTEIASELLYVMDVQDFATPVRSFETFKDELTTRVLIDIAGNYEYNYKQEGSLFRLSVTKVERVNVVKKEKKYDGRSLSLNFQSISVRTVLQIIADYNDFNLVTSDTVEGDITLRLDDVPWDQALDLILQTKGLDKRIEGNILMIAPSEELAIRESQQLKNMQEVKELAPLYSEYLQINYAKATDIAELLKSEGSSLLSSRGSVAVDERTNTLLVKDTEDILENVHRLIEVLDIPIRQVLIESRMVTVKDDVSEELGIRWGVTDQQGDKGTSGSLEGAESISNGIVPALVDRLNVNLPASTGAARVAFHVAKLADGTVLDMELSALEKEDKGEIIASPRIMTSNQKAAYIEQGVEIPYLEASSSGAATISFKKAVLSLRVTPQITPDNRVILDLEITQDSQGKVVATPLGSAVSIDTQRIGTQVLVDHGETIVLGGIYQQQLINRVSKVPVLGDIPFVGFLFRSTTDENNRQELLIFVTPKIISEDL</sequence>
<dbReference type="InterPro" id="IPR011662">
    <property type="entry name" value="Secretin/TonB_short_N"/>
</dbReference>
<dbReference type="Gene3D" id="3.30.1370.120">
    <property type="match status" value="1"/>
</dbReference>
<evidence type="ECO:0000256" key="7">
    <source>
        <dbReference type="ARBA" id="ARBA00023237"/>
    </source>
</evidence>
<evidence type="ECO:0000256" key="3">
    <source>
        <dbReference type="ARBA" id="ARBA00022448"/>
    </source>
</evidence>
<dbReference type="RefSeq" id="WP_012144599.1">
    <property type="nucleotide sequence ID" value="NC_009831.1"/>
</dbReference>
<evidence type="ECO:0000256" key="2">
    <source>
        <dbReference type="ARBA" id="ARBA00006304"/>
    </source>
</evidence>
<keyword evidence="4" id="KW-0732">Signal</keyword>
<keyword evidence="7" id="KW-0998">Cell outer membrane</keyword>
<dbReference type="PANTHER" id="PTHR30604:SF1">
    <property type="entry name" value="DNA UTILIZATION PROTEIN HOFQ"/>
    <property type="match status" value="1"/>
</dbReference>
<dbReference type="GO" id="GO:0009279">
    <property type="term" value="C:cell outer membrane"/>
    <property type="evidence" value="ECO:0007669"/>
    <property type="project" value="UniProtKB-SubCell"/>
</dbReference>
<dbReference type="HOGENOM" id="CLU_006756_0_1_6"/>
<dbReference type="InterPro" id="IPR021731">
    <property type="entry name" value="AMIN_dom"/>
</dbReference>
<dbReference type="PRINTS" id="PR00811">
    <property type="entry name" value="BCTERIALGSPD"/>
</dbReference>
<evidence type="ECO:0000259" key="9">
    <source>
        <dbReference type="SMART" id="SM00965"/>
    </source>
</evidence>
<evidence type="ECO:0000256" key="8">
    <source>
        <dbReference type="RuleBase" id="RU004004"/>
    </source>
</evidence>
<dbReference type="Pfam" id="PF03958">
    <property type="entry name" value="Secretin_N"/>
    <property type="match status" value="1"/>
</dbReference>
<dbReference type="PROSITE" id="PS00875">
    <property type="entry name" value="T2SP_D"/>
    <property type="match status" value="1"/>
</dbReference>
<gene>
    <name evidence="10" type="ordered locus">Ssed_4266</name>
</gene>
<dbReference type="eggNOG" id="COG4796">
    <property type="taxonomic scope" value="Bacteria"/>
</dbReference>
<dbReference type="Gene3D" id="2.60.40.3470">
    <property type="match status" value="1"/>
</dbReference>
<feature type="domain" description="Secretin/TonB short N-terminal" evidence="9">
    <location>
        <begin position="295"/>
        <end position="343"/>
    </location>
</feature>
<protein>
    <submittedName>
        <fullName evidence="10">Type IV pilus secretin PilQ</fullName>
    </submittedName>
</protein>
<keyword evidence="6" id="KW-0472">Membrane</keyword>
<dbReference type="NCBIfam" id="TIGR02515">
    <property type="entry name" value="IV_pilus_PilQ"/>
    <property type="match status" value="1"/>
</dbReference>
<dbReference type="KEGG" id="sse:Ssed_4266"/>
<keyword evidence="3 8" id="KW-0813">Transport</keyword>
<dbReference type="OrthoDB" id="9775455at2"/>
<dbReference type="InterPro" id="IPR005644">
    <property type="entry name" value="NolW-like"/>
</dbReference>
<dbReference type="GO" id="GO:0009306">
    <property type="term" value="P:protein secretion"/>
    <property type="evidence" value="ECO:0007669"/>
    <property type="project" value="InterPro"/>
</dbReference>
<evidence type="ECO:0000256" key="4">
    <source>
        <dbReference type="ARBA" id="ARBA00022729"/>
    </source>
</evidence>
<dbReference type="FunFam" id="3.30.1370.130:FF:000001">
    <property type="entry name" value="Type IV pilus secretin PilQ"/>
    <property type="match status" value="1"/>
</dbReference>
<dbReference type="Pfam" id="PF00263">
    <property type="entry name" value="Secretin"/>
    <property type="match status" value="1"/>
</dbReference>
<name>A8G197_SHESH</name>
<dbReference type="EMBL" id="CP000821">
    <property type="protein sequence ID" value="ABV38870.1"/>
    <property type="molecule type" value="Genomic_DNA"/>
</dbReference>
<keyword evidence="5" id="KW-0653">Protein transport</keyword>
<dbReference type="Proteomes" id="UP000002015">
    <property type="component" value="Chromosome"/>
</dbReference>
<evidence type="ECO:0000256" key="5">
    <source>
        <dbReference type="ARBA" id="ARBA00022927"/>
    </source>
</evidence>
<organism evidence="10 11">
    <name type="scientific">Shewanella sediminis (strain HAW-EB3)</name>
    <dbReference type="NCBI Taxonomy" id="425104"/>
    <lineage>
        <taxon>Bacteria</taxon>
        <taxon>Pseudomonadati</taxon>
        <taxon>Pseudomonadota</taxon>
        <taxon>Gammaproteobacteria</taxon>
        <taxon>Alteromonadales</taxon>
        <taxon>Shewanellaceae</taxon>
        <taxon>Shewanella</taxon>
    </lineage>
</organism>
<dbReference type="Gene3D" id="3.30.1370.130">
    <property type="match status" value="1"/>
</dbReference>
<dbReference type="InterPro" id="IPR013355">
    <property type="entry name" value="Pilus_4_PilQ"/>
</dbReference>
<dbReference type="Pfam" id="PF07660">
    <property type="entry name" value="STN"/>
    <property type="match status" value="1"/>
</dbReference>
<dbReference type="PANTHER" id="PTHR30604">
    <property type="entry name" value="PROTEIN TRANSPORT PROTEIN HOFQ"/>
    <property type="match status" value="1"/>
</dbReference>
<reference evidence="10 11" key="1">
    <citation type="submission" date="2007-08" db="EMBL/GenBank/DDBJ databases">
        <title>Complete sequence of Shewanella sediminis HAW-EB3.</title>
        <authorList>
            <consortium name="US DOE Joint Genome Institute"/>
            <person name="Copeland A."/>
            <person name="Lucas S."/>
            <person name="Lapidus A."/>
            <person name="Barry K."/>
            <person name="Glavina del Rio T."/>
            <person name="Dalin E."/>
            <person name="Tice H."/>
            <person name="Pitluck S."/>
            <person name="Chertkov O."/>
            <person name="Brettin T."/>
            <person name="Bruce D."/>
            <person name="Detter J.C."/>
            <person name="Han C."/>
            <person name="Schmutz J."/>
            <person name="Larimer F."/>
            <person name="Land M."/>
            <person name="Hauser L."/>
            <person name="Kyrpides N."/>
            <person name="Kim E."/>
            <person name="Zhao J.-S."/>
            <person name="Richardson P."/>
        </authorList>
    </citation>
    <scope>NUCLEOTIDE SEQUENCE [LARGE SCALE GENOMIC DNA]</scope>
    <source>
        <strain evidence="10 11">HAW-EB3</strain>
    </source>
</reference>
<evidence type="ECO:0000256" key="6">
    <source>
        <dbReference type="ARBA" id="ARBA00023136"/>
    </source>
</evidence>
<evidence type="ECO:0000313" key="10">
    <source>
        <dbReference type="EMBL" id="ABV38870.1"/>
    </source>
</evidence>
<accession>A8G197</accession>